<dbReference type="EMBL" id="JYDU01000362">
    <property type="protein sequence ID" value="KRX86534.1"/>
    <property type="molecule type" value="Genomic_DNA"/>
</dbReference>
<reference evidence="2 3" key="1">
    <citation type="submission" date="2015-01" db="EMBL/GenBank/DDBJ databases">
        <title>Evolution of Trichinella species and genotypes.</title>
        <authorList>
            <person name="Korhonen P.K."/>
            <person name="Edoardo P."/>
            <person name="Giuseppe L.R."/>
            <person name="Gasser R.B."/>
        </authorList>
    </citation>
    <scope>NUCLEOTIDE SEQUENCE [LARGE SCALE GENOMIC DNA]</scope>
    <source>
        <strain evidence="2">ISS141</strain>
    </source>
</reference>
<evidence type="ECO:0008006" key="4">
    <source>
        <dbReference type="Google" id="ProtNLM"/>
    </source>
</evidence>
<comment type="caution">
    <text evidence="2">The sequence shown here is derived from an EMBL/GenBank/DDBJ whole genome shotgun (WGS) entry which is preliminary data.</text>
</comment>
<dbReference type="Proteomes" id="UP000054815">
    <property type="component" value="Unassembled WGS sequence"/>
</dbReference>
<evidence type="ECO:0000313" key="3">
    <source>
        <dbReference type="Proteomes" id="UP000054815"/>
    </source>
</evidence>
<evidence type="ECO:0000256" key="1">
    <source>
        <dbReference type="SAM" id="SignalP"/>
    </source>
</evidence>
<proteinExistence type="predicted"/>
<feature type="chain" id="PRO_5006872525" description="Secreted protein" evidence="1">
    <location>
        <begin position="30"/>
        <end position="102"/>
    </location>
</feature>
<protein>
    <recommendedName>
        <fullName evidence="4">Secreted protein</fullName>
    </recommendedName>
</protein>
<name>A0A0V0XEY2_TRIPS</name>
<keyword evidence="1" id="KW-0732">Signal</keyword>
<gene>
    <name evidence="2" type="ORF">T4E_514</name>
</gene>
<evidence type="ECO:0000313" key="2">
    <source>
        <dbReference type="EMBL" id="KRX86534.1"/>
    </source>
</evidence>
<feature type="signal peptide" evidence="1">
    <location>
        <begin position="1"/>
        <end position="29"/>
    </location>
</feature>
<dbReference type="AlphaFoldDB" id="A0A0V0XEY2"/>
<accession>A0A0V0XEY2</accession>
<sequence>MCGNKRDSGNVPCCCCCCCCWLCVRSVSAGSLDWGFRAGAGPITNGLLCMVSRRFVESGCLRLQPKAGGKSHPRLNIRTRPIANKYREGKLKRTLKREFNRT</sequence>
<organism evidence="2 3">
    <name type="scientific">Trichinella pseudospiralis</name>
    <name type="common">Parasitic roundworm</name>
    <dbReference type="NCBI Taxonomy" id="6337"/>
    <lineage>
        <taxon>Eukaryota</taxon>
        <taxon>Metazoa</taxon>
        <taxon>Ecdysozoa</taxon>
        <taxon>Nematoda</taxon>
        <taxon>Enoplea</taxon>
        <taxon>Dorylaimia</taxon>
        <taxon>Trichinellida</taxon>
        <taxon>Trichinellidae</taxon>
        <taxon>Trichinella</taxon>
    </lineage>
</organism>